<dbReference type="EMBL" id="QPJW01000008">
    <property type="protein sequence ID" value="RCX17709.1"/>
    <property type="molecule type" value="Genomic_DNA"/>
</dbReference>
<keyword evidence="2" id="KW-1185">Reference proteome</keyword>
<evidence type="ECO:0000313" key="2">
    <source>
        <dbReference type="Proteomes" id="UP000253090"/>
    </source>
</evidence>
<gene>
    <name evidence="1" type="ORF">DFP94_10868</name>
</gene>
<name>A0A369B859_9BACL</name>
<accession>A0A369B859</accession>
<proteinExistence type="predicted"/>
<dbReference type="Proteomes" id="UP000253090">
    <property type="component" value="Unassembled WGS sequence"/>
</dbReference>
<comment type="caution">
    <text evidence="1">The sequence shown here is derived from an EMBL/GenBank/DDBJ whole genome shotgun (WGS) entry which is preliminary data.</text>
</comment>
<protein>
    <submittedName>
        <fullName evidence="1">Uncharacterized protein</fullName>
    </submittedName>
</protein>
<sequence>MLGLLGLLGLAGLLGCWDAGIAGIIRDYPDSWGFQVHIKSTCQFTGALIRSAGIAAFWVAIPRFLGTWLEIAYFGDLISEEMSHWISFSWFILK</sequence>
<reference evidence="1 2" key="1">
    <citation type="submission" date="2018-07" db="EMBL/GenBank/DDBJ databases">
        <title>Genomic Encyclopedia of Type Strains, Phase III (KMG-III): the genomes of soil and plant-associated and newly described type strains.</title>
        <authorList>
            <person name="Whitman W."/>
        </authorList>
    </citation>
    <scope>NUCLEOTIDE SEQUENCE [LARGE SCALE GENOMIC DNA]</scope>
    <source>
        <strain evidence="1 2">CECT 8333</strain>
    </source>
</reference>
<evidence type="ECO:0000313" key="1">
    <source>
        <dbReference type="EMBL" id="RCX17709.1"/>
    </source>
</evidence>
<dbReference type="AlphaFoldDB" id="A0A369B859"/>
<organism evidence="1 2">
    <name type="scientific">Fontibacillus phaseoli</name>
    <dbReference type="NCBI Taxonomy" id="1416533"/>
    <lineage>
        <taxon>Bacteria</taxon>
        <taxon>Bacillati</taxon>
        <taxon>Bacillota</taxon>
        <taxon>Bacilli</taxon>
        <taxon>Bacillales</taxon>
        <taxon>Paenibacillaceae</taxon>
        <taxon>Fontibacillus</taxon>
    </lineage>
</organism>